<sequence>MSDFDHILNWKLLRGSHEFPGPEGGTCINEAAIVARGLPYQRVGTVERMPDCFSRPICRLAMMLNDNATELQRQRLLPFVTRLACADTPEVERERDRYIDAYIQQSWSFGNKFAFDRGLAALEGALAIGRQADPLGIEEAASRLDAAWGPGTPAKRRTGSLSTKVKWWLGLQQTPEGVG</sequence>
<proteinExistence type="predicted"/>
<gene>
    <name evidence="1" type="ORF">QWZ18_31595</name>
</gene>
<dbReference type="EMBL" id="JAUFPT010000160">
    <property type="protein sequence ID" value="MDN3575128.1"/>
    <property type="molecule type" value="Genomic_DNA"/>
</dbReference>
<name>A0ABT8B0S6_9HYPH</name>
<protein>
    <submittedName>
        <fullName evidence="1">Uncharacterized protein</fullName>
    </submittedName>
</protein>
<evidence type="ECO:0000313" key="1">
    <source>
        <dbReference type="EMBL" id="MDN3575128.1"/>
    </source>
</evidence>
<dbReference type="Proteomes" id="UP001244297">
    <property type="component" value="Unassembled WGS sequence"/>
</dbReference>
<comment type="caution">
    <text evidence="1">The sequence shown here is derived from an EMBL/GenBank/DDBJ whole genome shotgun (WGS) entry which is preliminary data.</text>
</comment>
<organism evidence="1 2">
    <name type="scientific">Methylobacterium longum</name>
    <dbReference type="NCBI Taxonomy" id="767694"/>
    <lineage>
        <taxon>Bacteria</taxon>
        <taxon>Pseudomonadati</taxon>
        <taxon>Pseudomonadota</taxon>
        <taxon>Alphaproteobacteria</taxon>
        <taxon>Hyphomicrobiales</taxon>
        <taxon>Methylobacteriaceae</taxon>
        <taxon>Methylobacterium</taxon>
    </lineage>
</organism>
<evidence type="ECO:0000313" key="2">
    <source>
        <dbReference type="Proteomes" id="UP001244297"/>
    </source>
</evidence>
<reference evidence="2" key="1">
    <citation type="journal article" date="2019" name="Int. J. Syst. Evol. Microbiol.">
        <title>The Global Catalogue of Microorganisms (GCM) 10K type strain sequencing project: providing services to taxonomists for standard genome sequencing and annotation.</title>
        <authorList>
            <consortium name="The Broad Institute Genomics Platform"/>
            <consortium name="The Broad Institute Genome Sequencing Center for Infectious Disease"/>
            <person name="Wu L."/>
            <person name="Ma J."/>
        </authorList>
    </citation>
    <scope>NUCLEOTIDE SEQUENCE [LARGE SCALE GENOMIC DNA]</scope>
    <source>
        <strain evidence="2">CECT 7806</strain>
    </source>
</reference>
<keyword evidence="2" id="KW-1185">Reference proteome</keyword>
<accession>A0ABT8B0S6</accession>
<dbReference type="RefSeq" id="WP_238293966.1">
    <property type="nucleotide sequence ID" value="NZ_BPQS01000088.1"/>
</dbReference>